<comment type="similarity">
    <text evidence="1">Belongs to the zinc-associated anti-sigma factor (ZAS) superfamily. Anti-sigma-W factor family.</text>
</comment>
<name>A0AAW5F295_CLOSY</name>
<protein>
    <recommendedName>
        <fullName evidence="2">Anti-sigma-W factor RsiW</fullName>
    </recommendedName>
</protein>
<dbReference type="InterPro" id="IPR027383">
    <property type="entry name" value="Znf_put"/>
</dbReference>
<dbReference type="AlphaFoldDB" id="A0AAW5F295"/>
<evidence type="ECO:0000256" key="1">
    <source>
        <dbReference type="ARBA" id="ARBA00024353"/>
    </source>
</evidence>
<evidence type="ECO:0000256" key="2">
    <source>
        <dbReference type="ARBA" id="ARBA00024438"/>
    </source>
</evidence>
<reference evidence="5" key="1">
    <citation type="journal article" date="2022" name="Cell Host Microbe">
        <title>Colonization of the live biotherapeutic product VE303 and modulation of the microbiota and metabolites in healthy volunteers.</title>
        <authorList>
            <person name="Dsouza M."/>
            <person name="Menon R."/>
            <person name="Crossette E."/>
            <person name="Bhattarai S.K."/>
            <person name="Schneider J."/>
            <person name="Kim Y.G."/>
            <person name="Reddy S."/>
            <person name="Caballero S."/>
            <person name="Felix C."/>
            <person name="Cornacchione L."/>
            <person name="Hendrickson J."/>
            <person name="Watson A.R."/>
            <person name="Minot S.S."/>
            <person name="Greenfield N."/>
            <person name="Schopf L."/>
            <person name="Szabady R."/>
            <person name="Patarroyo J."/>
            <person name="Smith W."/>
            <person name="Harrison P."/>
            <person name="Kuijper E.J."/>
            <person name="Kelly C.P."/>
            <person name="Olle B."/>
            <person name="Bobilev D."/>
            <person name="Silber J.L."/>
            <person name="Bucci V."/>
            <person name="Roberts B."/>
            <person name="Faith J."/>
            <person name="Norman J.M."/>
        </authorList>
    </citation>
    <scope>NUCLEOTIDE SEQUENCE</scope>
    <source>
        <strain evidence="5">VE303-04</strain>
    </source>
</reference>
<gene>
    <name evidence="5" type="ORF">K5I21_09770</name>
</gene>
<dbReference type="Proteomes" id="UP001203136">
    <property type="component" value="Unassembled WGS sequence"/>
</dbReference>
<evidence type="ECO:0000259" key="4">
    <source>
        <dbReference type="Pfam" id="PF13490"/>
    </source>
</evidence>
<keyword evidence="3" id="KW-1133">Transmembrane helix</keyword>
<dbReference type="Gene3D" id="1.10.10.1320">
    <property type="entry name" value="Anti-sigma factor, zinc-finger domain"/>
    <property type="match status" value="1"/>
</dbReference>
<comment type="caution">
    <text evidence="5">The sequence shown here is derived from an EMBL/GenBank/DDBJ whole genome shotgun (WGS) entry which is preliminary data.</text>
</comment>
<dbReference type="RefSeq" id="WP_003510611.1">
    <property type="nucleotide sequence ID" value="NZ_BAABZD010000004.1"/>
</dbReference>
<feature type="transmembrane region" description="Helical" evidence="3">
    <location>
        <begin position="93"/>
        <end position="115"/>
    </location>
</feature>
<evidence type="ECO:0000313" key="5">
    <source>
        <dbReference type="EMBL" id="MCK0086153.1"/>
    </source>
</evidence>
<organism evidence="5 6">
    <name type="scientific">Clostridium symbiosum</name>
    <name type="common">Bacteroides symbiosus</name>
    <dbReference type="NCBI Taxonomy" id="1512"/>
    <lineage>
        <taxon>Bacteria</taxon>
        <taxon>Bacillati</taxon>
        <taxon>Bacillota</taxon>
        <taxon>Clostridia</taxon>
        <taxon>Lachnospirales</taxon>
        <taxon>Lachnospiraceae</taxon>
        <taxon>Otoolea</taxon>
    </lineage>
</organism>
<proteinExistence type="inferred from homology"/>
<evidence type="ECO:0000313" key="6">
    <source>
        <dbReference type="Proteomes" id="UP001203136"/>
    </source>
</evidence>
<dbReference type="InterPro" id="IPR041916">
    <property type="entry name" value="Anti_sigma_zinc_sf"/>
</dbReference>
<dbReference type="Pfam" id="PF13490">
    <property type="entry name" value="zf-HC2"/>
    <property type="match status" value="1"/>
</dbReference>
<keyword evidence="3" id="KW-0472">Membrane</keyword>
<accession>A0AAW5F295</accession>
<dbReference type="GeneID" id="57970730"/>
<feature type="domain" description="Putative zinc-finger" evidence="4">
    <location>
        <begin position="8"/>
        <end position="42"/>
    </location>
</feature>
<dbReference type="EMBL" id="JAINVB010000001">
    <property type="protein sequence ID" value="MCK0086153.1"/>
    <property type="molecule type" value="Genomic_DNA"/>
</dbReference>
<keyword evidence="3" id="KW-0812">Transmembrane</keyword>
<evidence type="ECO:0000256" key="3">
    <source>
        <dbReference type="SAM" id="Phobius"/>
    </source>
</evidence>
<sequence>MEVMAVTCQEAEHLVTPYINDELTGDETEAFLAHIESCRNCQEELEIYFMVDVGLKQLDKGYGTFDIAGALERRIEESYSRVHRMWLFRSLKYAVNTLSIMAVIVTVLLQFRIWFF</sequence>